<dbReference type="CDD" id="cd03220">
    <property type="entry name" value="ABC_KpsT_Wzt"/>
    <property type="match status" value="1"/>
</dbReference>
<dbReference type="GO" id="GO:0005524">
    <property type="term" value="F:ATP binding"/>
    <property type="evidence" value="ECO:0007669"/>
    <property type="project" value="UniProtKB-KW"/>
</dbReference>
<dbReference type="InterPro" id="IPR027417">
    <property type="entry name" value="P-loop_NTPase"/>
</dbReference>
<dbReference type="GO" id="GO:0140359">
    <property type="term" value="F:ABC-type transporter activity"/>
    <property type="evidence" value="ECO:0007669"/>
    <property type="project" value="InterPro"/>
</dbReference>
<dbReference type="InterPro" id="IPR003593">
    <property type="entry name" value="AAA+_ATPase"/>
</dbReference>
<sequence>MRPIIEVKNLSKLYRISHTRKPYHTLREDLIEAAKTPIRFLRGHRSDKEEFWALKNVSFDVKQGEVLGIIGKNGAGKSTLLKIISRITDPTKGSAILRGRVASLLEVGTGFHPELTGRENIYLNGALLGMSRQEIARKFDEIVAFSEIEKFLDTPVKFYSSGMYVRLAFAVAAHLEPEILIVDEVLAVGDASFQKKSLGKMSSVAKEGRTVLFVSHNMDAVKKLCRRAILLDNGGVKKIGNSSQVVDFYLSKVKEDAVRIPLAERARDKDLSLEARFTDVSLVTDKGEKQQVVDSTRPLTVRFTIDAREDIEKPVAIHLVFYLSPWIVLRFHSEHREKYLKLKKGKNVVECRIHPTFLTGGDYQLGCSLLYPGREKLRHIDYIPDAYVFTVKDLEIPNSGEFLKQNDALYFVEHNWEVGL</sequence>
<dbReference type="PROSITE" id="PS50893">
    <property type="entry name" value="ABC_TRANSPORTER_2"/>
    <property type="match status" value="1"/>
</dbReference>
<accession>A0A831Z080</accession>
<keyword evidence="2" id="KW-0813">Transport</keyword>
<dbReference type="InterPro" id="IPR029439">
    <property type="entry name" value="Wzt_C"/>
</dbReference>
<keyword evidence="3" id="KW-0547">Nucleotide-binding</keyword>
<protein>
    <submittedName>
        <fullName evidence="6">ABC transporter ATP-binding protein</fullName>
    </submittedName>
</protein>
<dbReference type="SMART" id="SM00382">
    <property type="entry name" value="AAA"/>
    <property type="match status" value="1"/>
</dbReference>
<comment type="caution">
    <text evidence="6">The sequence shown here is derived from an EMBL/GenBank/DDBJ whole genome shotgun (WGS) entry which is preliminary data.</text>
</comment>
<dbReference type="InterPro" id="IPR050683">
    <property type="entry name" value="Bact_Polysacc_Export_ATP-bd"/>
</dbReference>
<dbReference type="PANTHER" id="PTHR46743">
    <property type="entry name" value="TEICHOIC ACIDS EXPORT ATP-BINDING PROTEIN TAGH"/>
    <property type="match status" value="1"/>
</dbReference>
<evidence type="ECO:0000259" key="5">
    <source>
        <dbReference type="PROSITE" id="PS50893"/>
    </source>
</evidence>
<dbReference type="Gene3D" id="2.70.50.60">
    <property type="entry name" value="abc- transporter (atp binding component) like domain"/>
    <property type="match status" value="1"/>
</dbReference>
<comment type="similarity">
    <text evidence="1">Belongs to the ABC transporter superfamily.</text>
</comment>
<keyword evidence="4 6" id="KW-0067">ATP-binding</keyword>
<organism evidence="6">
    <name type="scientific">candidate division WWE3 bacterium</name>
    <dbReference type="NCBI Taxonomy" id="2053526"/>
    <lineage>
        <taxon>Bacteria</taxon>
        <taxon>Katanobacteria</taxon>
    </lineage>
</organism>
<dbReference type="GO" id="GO:0016020">
    <property type="term" value="C:membrane"/>
    <property type="evidence" value="ECO:0007669"/>
    <property type="project" value="InterPro"/>
</dbReference>
<feature type="domain" description="ABC transporter" evidence="5">
    <location>
        <begin position="38"/>
        <end position="258"/>
    </location>
</feature>
<evidence type="ECO:0000256" key="4">
    <source>
        <dbReference type="ARBA" id="ARBA00022840"/>
    </source>
</evidence>
<dbReference type="Pfam" id="PF00005">
    <property type="entry name" value="ABC_tran"/>
    <property type="match status" value="1"/>
</dbReference>
<proteinExistence type="inferred from homology"/>
<evidence type="ECO:0000256" key="2">
    <source>
        <dbReference type="ARBA" id="ARBA00022448"/>
    </source>
</evidence>
<evidence type="ECO:0000256" key="1">
    <source>
        <dbReference type="ARBA" id="ARBA00005417"/>
    </source>
</evidence>
<dbReference type="InterPro" id="IPR003439">
    <property type="entry name" value="ABC_transporter-like_ATP-bd"/>
</dbReference>
<dbReference type="GO" id="GO:0016887">
    <property type="term" value="F:ATP hydrolysis activity"/>
    <property type="evidence" value="ECO:0007669"/>
    <property type="project" value="InterPro"/>
</dbReference>
<dbReference type="EMBL" id="DSPJ01000050">
    <property type="protein sequence ID" value="HEX61873.1"/>
    <property type="molecule type" value="Genomic_DNA"/>
</dbReference>
<dbReference type="CDD" id="cd10147">
    <property type="entry name" value="Wzt_C-like"/>
    <property type="match status" value="1"/>
</dbReference>
<dbReference type="SUPFAM" id="SSF52540">
    <property type="entry name" value="P-loop containing nucleoside triphosphate hydrolases"/>
    <property type="match status" value="1"/>
</dbReference>
<reference evidence="6" key="1">
    <citation type="journal article" date="2020" name="mSystems">
        <title>Genome- and Community-Level Interaction Insights into Carbon Utilization and Element Cycling Functions of Hydrothermarchaeota in Hydrothermal Sediment.</title>
        <authorList>
            <person name="Zhou Z."/>
            <person name="Liu Y."/>
            <person name="Xu W."/>
            <person name="Pan J."/>
            <person name="Luo Z.H."/>
            <person name="Li M."/>
        </authorList>
    </citation>
    <scope>NUCLEOTIDE SEQUENCE [LARGE SCALE GENOMIC DNA]</scope>
    <source>
        <strain evidence="6">SpSt-361</strain>
    </source>
</reference>
<gene>
    <name evidence="6" type="ORF">ENR01_01810</name>
</gene>
<name>A0A831Z080_UNCKA</name>
<dbReference type="Gene3D" id="3.40.50.300">
    <property type="entry name" value="P-loop containing nucleotide triphosphate hydrolases"/>
    <property type="match status" value="1"/>
</dbReference>
<dbReference type="PANTHER" id="PTHR46743:SF2">
    <property type="entry name" value="TEICHOIC ACIDS EXPORT ATP-BINDING PROTEIN TAGH"/>
    <property type="match status" value="1"/>
</dbReference>
<dbReference type="Pfam" id="PF14524">
    <property type="entry name" value="Wzt_C"/>
    <property type="match status" value="1"/>
</dbReference>
<dbReference type="InterPro" id="IPR015860">
    <property type="entry name" value="ABC_transpr_TagH-like"/>
</dbReference>
<evidence type="ECO:0000313" key="6">
    <source>
        <dbReference type="EMBL" id="HEX61873.1"/>
    </source>
</evidence>
<dbReference type="AlphaFoldDB" id="A0A831Z080"/>
<evidence type="ECO:0000256" key="3">
    <source>
        <dbReference type="ARBA" id="ARBA00022741"/>
    </source>
</evidence>